<reference evidence="1 2" key="1">
    <citation type="journal article" date="2023" name="ISME J.">
        <title>Thermophilic Dehalococcoidia with unusual traits shed light on an unexpected past.</title>
        <authorList>
            <person name="Palmer M."/>
            <person name="Covington J.K."/>
            <person name="Zhou E.M."/>
            <person name="Thomas S.C."/>
            <person name="Habib N."/>
            <person name="Seymour C.O."/>
            <person name="Lai D."/>
            <person name="Johnston J."/>
            <person name="Hashimi A."/>
            <person name="Jiao J.Y."/>
            <person name="Muok A.R."/>
            <person name="Liu L."/>
            <person name="Xian W.D."/>
            <person name="Zhi X.Y."/>
            <person name="Li M.M."/>
            <person name="Silva L.P."/>
            <person name="Bowen B.P."/>
            <person name="Louie K."/>
            <person name="Briegel A."/>
            <person name="Pett-Ridge J."/>
            <person name="Weber P.K."/>
            <person name="Tocheva E.I."/>
            <person name="Woyke T."/>
            <person name="Northen T.R."/>
            <person name="Mayali X."/>
            <person name="Li W.J."/>
            <person name="Hedlund B.P."/>
        </authorList>
    </citation>
    <scope>NUCLEOTIDE SEQUENCE [LARGE SCALE GENOMIC DNA]</scope>
    <source>
        <strain evidence="1 2">YIM 72310</strain>
    </source>
</reference>
<evidence type="ECO:0008006" key="3">
    <source>
        <dbReference type="Google" id="ProtNLM"/>
    </source>
</evidence>
<dbReference type="RefSeq" id="WP_270058102.1">
    <property type="nucleotide sequence ID" value="NZ_CP115149.1"/>
</dbReference>
<dbReference type="PANTHER" id="PTHR42655:SF1">
    <property type="entry name" value="GLYCOGEN PHOSPHORYLASE"/>
    <property type="match status" value="1"/>
</dbReference>
<dbReference type="PANTHER" id="PTHR42655">
    <property type="entry name" value="GLYCOGEN PHOSPHORYLASE"/>
    <property type="match status" value="1"/>
</dbReference>
<proteinExistence type="predicted"/>
<gene>
    <name evidence="1" type="ORF">O0235_01875</name>
</gene>
<accession>A0ABY7MCZ1</accession>
<evidence type="ECO:0000313" key="1">
    <source>
        <dbReference type="EMBL" id="WBL37588.1"/>
    </source>
</evidence>
<dbReference type="EMBL" id="CP115149">
    <property type="protein sequence ID" value="WBL37588.1"/>
    <property type="molecule type" value="Genomic_DNA"/>
</dbReference>
<keyword evidence="2" id="KW-1185">Reference proteome</keyword>
<organism evidence="1 2">
    <name type="scientific">Tepidiforma flava</name>
    <dbReference type="NCBI Taxonomy" id="3004094"/>
    <lineage>
        <taxon>Bacteria</taxon>
        <taxon>Bacillati</taxon>
        <taxon>Chloroflexota</taxon>
        <taxon>Tepidiformia</taxon>
        <taxon>Tepidiformales</taxon>
        <taxon>Tepidiformaceae</taxon>
        <taxon>Tepidiforma</taxon>
    </lineage>
</organism>
<dbReference type="Gene3D" id="3.40.50.2000">
    <property type="entry name" value="Glycogen Phosphorylase B"/>
    <property type="match status" value="1"/>
</dbReference>
<dbReference type="Proteomes" id="UP001212803">
    <property type="component" value="Chromosome"/>
</dbReference>
<dbReference type="InterPro" id="IPR052182">
    <property type="entry name" value="Glycogen/Maltodextrin_Phosph"/>
</dbReference>
<dbReference type="SUPFAM" id="SSF53756">
    <property type="entry name" value="UDP-Glycosyltransferase/glycogen phosphorylase"/>
    <property type="match status" value="1"/>
</dbReference>
<evidence type="ECO:0000313" key="2">
    <source>
        <dbReference type="Proteomes" id="UP001212803"/>
    </source>
</evidence>
<name>A0ABY7MCZ1_9CHLR</name>
<sequence>MIAYFSLEFALAECLPNYSGGLGVLAGDHLKSASDLGLPLVGVGLFYHQGTSGRRFRPTAGSRKSTSTSTRRRCRWRTWWMGTGGR</sequence>
<protein>
    <recommendedName>
        <fullName evidence="3">Glycogen phosphorylase</fullName>
    </recommendedName>
</protein>